<keyword evidence="6" id="KW-1185">Reference proteome</keyword>
<dbReference type="PANTHER" id="PTHR30154:SF34">
    <property type="entry name" value="TRANSCRIPTIONAL REGULATOR AZLB"/>
    <property type="match status" value="1"/>
</dbReference>
<sequence>MPDPQLPYPRRCPTPAYTDQVDSVTLDALDLRLLHALQLDGRAPFSKIADVLGVSDRTVARRFGRLRSTGIARVAGVPDSRRTGHAEWLVRLRGLPSATAPLARALARRPDTAWVTVLSSGTEIVCIFRVAEEGPAPLEGLGRLPQITQVDVQRLLRPVMDHRWAGRTSALTAEQITALRPPPAADAGPVCLTELDRRLLPALAADGRAAYPGLAQQVGWSESAVRRRLEELRRTGVLQLDVEVAPRVFGFSAQCLVWLTVTPARLGSVARALASDPEAAFVGTTTGTHNLIAIAVCRDANALHAYLTDRISCLNGVDRVETAMVTSYTKRTAPSP</sequence>
<dbReference type="PANTHER" id="PTHR30154">
    <property type="entry name" value="LEUCINE-RESPONSIVE REGULATORY PROTEIN"/>
    <property type="match status" value="1"/>
</dbReference>
<evidence type="ECO:0000313" key="5">
    <source>
        <dbReference type="EMBL" id="MBB4899225.1"/>
    </source>
</evidence>
<protein>
    <submittedName>
        <fullName evidence="5">DNA-binding Lrp family transcriptional regulator</fullName>
    </submittedName>
</protein>
<name>A0A7W7PSD2_9ACTN</name>
<dbReference type="Gene3D" id="3.30.70.920">
    <property type="match status" value="1"/>
</dbReference>
<organism evidence="5 6">
    <name type="scientific">Streptomyces griseomycini</name>
    <dbReference type="NCBI Taxonomy" id="66895"/>
    <lineage>
        <taxon>Bacteria</taxon>
        <taxon>Bacillati</taxon>
        <taxon>Actinomycetota</taxon>
        <taxon>Actinomycetes</taxon>
        <taxon>Kitasatosporales</taxon>
        <taxon>Streptomycetaceae</taxon>
        <taxon>Streptomyces</taxon>
    </lineage>
</organism>
<keyword evidence="1" id="KW-0805">Transcription regulation</keyword>
<dbReference type="EMBL" id="JACHJI010000005">
    <property type="protein sequence ID" value="MBB4899225.1"/>
    <property type="molecule type" value="Genomic_DNA"/>
</dbReference>
<evidence type="ECO:0000256" key="3">
    <source>
        <dbReference type="ARBA" id="ARBA00023163"/>
    </source>
</evidence>
<dbReference type="InterPro" id="IPR000485">
    <property type="entry name" value="AsnC-type_HTH_dom"/>
</dbReference>
<dbReference type="InterPro" id="IPR036390">
    <property type="entry name" value="WH_DNA-bd_sf"/>
</dbReference>
<feature type="domain" description="HTH asnC-type" evidence="4">
    <location>
        <begin position="192"/>
        <end position="252"/>
    </location>
</feature>
<dbReference type="SUPFAM" id="SSF46785">
    <property type="entry name" value="Winged helix' DNA-binding domain"/>
    <property type="match status" value="2"/>
</dbReference>
<proteinExistence type="predicted"/>
<evidence type="ECO:0000256" key="2">
    <source>
        <dbReference type="ARBA" id="ARBA00023125"/>
    </source>
</evidence>
<dbReference type="InterPro" id="IPR019887">
    <property type="entry name" value="Tscrpt_reg_AsnC/Lrp_C"/>
</dbReference>
<dbReference type="SMART" id="SM00344">
    <property type="entry name" value="HTH_ASNC"/>
    <property type="match status" value="2"/>
</dbReference>
<dbReference type="Pfam" id="PF01037">
    <property type="entry name" value="AsnC_trans_reg"/>
    <property type="match status" value="1"/>
</dbReference>
<dbReference type="SUPFAM" id="SSF54909">
    <property type="entry name" value="Dimeric alpha+beta barrel"/>
    <property type="match status" value="1"/>
</dbReference>
<dbReference type="InterPro" id="IPR036388">
    <property type="entry name" value="WH-like_DNA-bd_sf"/>
</dbReference>
<dbReference type="InterPro" id="IPR019888">
    <property type="entry name" value="Tscrpt_reg_AsnC-like"/>
</dbReference>
<dbReference type="PROSITE" id="PS50956">
    <property type="entry name" value="HTH_ASNC_2"/>
    <property type="match status" value="2"/>
</dbReference>
<keyword evidence="3" id="KW-0804">Transcription</keyword>
<reference evidence="5 6" key="1">
    <citation type="submission" date="2020-08" db="EMBL/GenBank/DDBJ databases">
        <title>Genomic Encyclopedia of Type Strains, Phase III (KMG-III): the genomes of soil and plant-associated and newly described type strains.</title>
        <authorList>
            <person name="Whitman W."/>
        </authorList>
    </citation>
    <scope>NUCLEOTIDE SEQUENCE [LARGE SCALE GENOMIC DNA]</scope>
    <source>
        <strain evidence="5 6">CECT 3273</strain>
    </source>
</reference>
<gene>
    <name evidence="5" type="ORF">FHS37_003285</name>
</gene>
<dbReference type="PRINTS" id="PR00033">
    <property type="entry name" value="HTHASNC"/>
</dbReference>
<feature type="domain" description="HTH asnC-type" evidence="4">
    <location>
        <begin position="26"/>
        <end position="86"/>
    </location>
</feature>
<dbReference type="InterPro" id="IPR011008">
    <property type="entry name" value="Dimeric_a/b-barrel"/>
</dbReference>
<dbReference type="AlphaFoldDB" id="A0A7W7PSD2"/>
<evidence type="ECO:0000259" key="4">
    <source>
        <dbReference type="PROSITE" id="PS50956"/>
    </source>
</evidence>
<accession>A0A7W7PSD2</accession>
<dbReference type="GO" id="GO:0043200">
    <property type="term" value="P:response to amino acid"/>
    <property type="evidence" value="ECO:0007669"/>
    <property type="project" value="TreeGrafter"/>
</dbReference>
<comment type="caution">
    <text evidence="5">The sequence shown here is derived from an EMBL/GenBank/DDBJ whole genome shotgun (WGS) entry which is preliminary data.</text>
</comment>
<evidence type="ECO:0000313" key="6">
    <source>
        <dbReference type="Proteomes" id="UP000579523"/>
    </source>
</evidence>
<dbReference type="Pfam" id="PF13404">
    <property type="entry name" value="HTH_AsnC-type"/>
    <property type="match status" value="2"/>
</dbReference>
<evidence type="ECO:0000256" key="1">
    <source>
        <dbReference type="ARBA" id="ARBA00023015"/>
    </source>
</evidence>
<keyword evidence="2 5" id="KW-0238">DNA-binding</keyword>
<dbReference type="GO" id="GO:0005829">
    <property type="term" value="C:cytosol"/>
    <property type="evidence" value="ECO:0007669"/>
    <property type="project" value="TreeGrafter"/>
</dbReference>
<dbReference type="Proteomes" id="UP000579523">
    <property type="component" value="Unassembled WGS sequence"/>
</dbReference>
<dbReference type="GO" id="GO:0043565">
    <property type="term" value="F:sequence-specific DNA binding"/>
    <property type="evidence" value="ECO:0007669"/>
    <property type="project" value="InterPro"/>
</dbReference>
<dbReference type="RefSeq" id="WP_229890002.1">
    <property type="nucleotide sequence ID" value="NZ_BMTK01000014.1"/>
</dbReference>
<dbReference type="Gene3D" id="1.10.10.10">
    <property type="entry name" value="Winged helix-like DNA-binding domain superfamily/Winged helix DNA-binding domain"/>
    <property type="match status" value="2"/>
</dbReference>